<proteinExistence type="predicted"/>
<comment type="caution">
    <text evidence="1">The sequence shown here is derived from an EMBL/GenBank/DDBJ whole genome shotgun (WGS) entry which is preliminary data.</text>
</comment>
<sequence length="558" mass="62032">MARTKLLVYPEDVPECNLDGPQYAEVGSRGSSPTISISVYPGQGEPTKRATISRSLASQRAVASGESITDGPGLLLRRAGYGRHQGRFIYGQVTAYDDTSFTVTTAEGDTVLPIHDVSEVTPVVATLLGSATLIRSVSARPDLSEVHDTIMDRILGRNGHRASKSIRKILSGVAPVASMPKSTDVITWICPHTGRARQTRVGHVVDYAFYVDSGRPVPQGISMGNSFCDDPEFQGPLPVAHQRLVDELVDQVDDVEDHDDERFEDLMASLASDSEQAQIPRARIRESTTVATDDELMHPTTHAILHALAEKPQLLRVFVDQLERASKRQRLYVEDKRLRVIDSRLQLQLPVNNHRRHLLRNSSQYQICYPTADRAHGTVSDLNQETIHHAITSDAQKGKDPALFIVHARTSESTRFMPHPAILRRLYSFEFGPAQLSILHFVRFDLDAQFDMSEANNVNLSNFSEKVALPVTPKNPSRLQLVSAISALSVYGKEFLCSATQDLISAAHDFAESLVDYEPWAPIEIKVDAFWCSKIFGSFRRAVQFYVTHSASRRGEIR</sequence>
<evidence type="ECO:0000313" key="1">
    <source>
        <dbReference type="EMBL" id="OWY96124.1"/>
    </source>
</evidence>
<dbReference type="AlphaFoldDB" id="A0A225USM6"/>
<organism evidence="1 2">
    <name type="scientific">Phytophthora megakarya</name>
    <dbReference type="NCBI Taxonomy" id="4795"/>
    <lineage>
        <taxon>Eukaryota</taxon>
        <taxon>Sar</taxon>
        <taxon>Stramenopiles</taxon>
        <taxon>Oomycota</taxon>
        <taxon>Peronosporomycetes</taxon>
        <taxon>Peronosporales</taxon>
        <taxon>Peronosporaceae</taxon>
        <taxon>Phytophthora</taxon>
    </lineage>
</organism>
<feature type="non-terminal residue" evidence="1">
    <location>
        <position position="558"/>
    </location>
</feature>
<reference evidence="2" key="1">
    <citation type="submission" date="2017-03" db="EMBL/GenBank/DDBJ databases">
        <title>Phytopthora megakarya and P. palmivora, two closely related causual agents of cacao black pod achieved similar genome size and gene model numbers by different mechanisms.</title>
        <authorList>
            <person name="Ali S."/>
            <person name="Shao J."/>
            <person name="Larry D.J."/>
            <person name="Kronmiller B."/>
            <person name="Shen D."/>
            <person name="Strem M.D."/>
            <person name="Melnick R.L."/>
            <person name="Guiltinan M.J."/>
            <person name="Tyler B.M."/>
            <person name="Meinhardt L.W."/>
            <person name="Bailey B.A."/>
        </authorList>
    </citation>
    <scope>NUCLEOTIDE SEQUENCE [LARGE SCALE GENOMIC DNA]</scope>
    <source>
        <strain evidence="2">zdho120</strain>
    </source>
</reference>
<dbReference type="OrthoDB" id="99404at2759"/>
<accession>A0A225USM6</accession>
<name>A0A225USM6_9STRA</name>
<gene>
    <name evidence="1" type="ORF">PHMEG_00033693</name>
</gene>
<dbReference type="EMBL" id="NBNE01012061">
    <property type="protein sequence ID" value="OWY96124.1"/>
    <property type="molecule type" value="Genomic_DNA"/>
</dbReference>
<evidence type="ECO:0000313" key="2">
    <source>
        <dbReference type="Proteomes" id="UP000198211"/>
    </source>
</evidence>
<dbReference type="Proteomes" id="UP000198211">
    <property type="component" value="Unassembled WGS sequence"/>
</dbReference>
<keyword evidence="2" id="KW-1185">Reference proteome</keyword>
<protein>
    <submittedName>
        <fullName evidence="1">Uncharacterized protein</fullName>
    </submittedName>
</protein>